<dbReference type="RefSeq" id="WP_272057668.1">
    <property type="nucleotide sequence ID" value="NZ_JAQMPJ010000002.1"/>
</dbReference>
<dbReference type="Gene3D" id="2.170.130.10">
    <property type="entry name" value="TonB-dependent receptor, plug domain"/>
    <property type="match status" value="1"/>
</dbReference>
<accession>A0AB35J566</accession>
<dbReference type="Pfam" id="PF13715">
    <property type="entry name" value="CarbopepD_reg_2"/>
    <property type="match status" value="1"/>
</dbReference>
<dbReference type="EMBL" id="JAQMPJ010000002">
    <property type="protein sequence ID" value="MDB9004291.1"/>
    <property type="molecule type" value="Genomic_DNA"/>
</dbReference>
<dbReference type="InterPro" id="IPR036942">
    <property type="entry name" value="Beta-barrel_TonB_sf"/>
</dbReference>
<evidence type="ECO:0000256" key="3">
    <source>
        <dbReference type="ARBA" id="ARBA00023237"/>
    </source>
</evidence>
<dbReference type="SUPFAM" id="SSF49464">
    <property type="entry name" value="Carboxypeptidase regulatory domain-like"/>
    <property type="match status" value="1"/>
</dbReference>
<dbReference type="AlphaFoldDB" id="A0AB35J566"/>
<keyword evidence="3" id="KW-0998">Cell outer membrane</keyword>
<keyword evidence="2" id="KW-0472">Membrane</keyword>
<dbReference type="SUPFAM" id="SSF56935">
    <property type="entry name" value="Porins"/>
    <property type="match status" value="1"/>
</dbReference>
<name>A0AB35J566_PARDI</name>
<evidence type="ECO:0000313" key="5">
    <source>
        <dbReference type="EMBL" id="MDB9004291.1"/>
    </source>
</evidence>
<proteinExistence type="predicted"/>
<dbReference type="Pfam" id="PF14905">
    <property type="entry name" value="OMP_b-brl_3"/>
    <property type="match status" value="1"/>
</dbReference>
<evidence type="ECO:0000256" key="2">
    <source>
        <dbReference type="ARBA" id="ARBA00023136"/>
    </source>
</evidence>
<evidence type="ECO:0000313" key="6">
    <source>
        <dbReference type="Proteomes" id="UP001210126"/>
    </source>
</evidence>
<sequence>MNISLVAAQHRVSGLLVDEKEKPLQGATILFMRGDSLAAGGMSDMKGSFNIEGLPGERYQIRFSLIGYKTAERILDVKADQKLGMICLEEEVYALNGVTVTGDKRNLIDMQASGSTFRISDKLRNEAHNIYQALREIPLLNVNETERKISMVDGSAPVILVNGVRRSGAEASIDPKQIEAVEVIENPSARYLSEEEVTSVLNIRMKRGVELSQSVNVYGNQTMNASYGVYGGYYQLEKSNLSFYLNGQFFYFHHDDSELTNVTSTGSLLRTSEGTRRYNASSLYLNAGGDWIASPKNYLSYSLTLVNNPANTQTDESGKQERAIDSTPFFYTSYTDNKYLMGNYALFYRRTYASDRHLELTARASHYNTSPFGWRKEESDWNSYRNEIDMDNRRMIYSAESNYDFIWPEKMAFDVGLNAYYQQVKIKESPVPFDYKEGREYLYASLRGLGKGNFSYTFSLGLDIVERSATGVRKNYVNVLPSLTLAYKPHKRGSLRLSLSRQRTSPDLSTLNPLNTSTDSLYVTMGNPYLSPELSNRAVLSYSWNKSPIYLQSSVSYTYVQDRILPSGRLDGDIYIRSYLNTSHAHIWRTSLTARINLGEYGNINITPFFSKLDFPGMAFSGKAWGANGNLYLSYKKVYLNGMFNYTSYSYTQISRTRLAPITELTVGWELPKGWSLSVSVRDNMHYNRSWVSDGNYAAYSERNFKDRHWTPMIGLSYYFRSKVQLKYRNKKKLYNNESDSFKLEVK</sequence>
<dbReference type="InterPro" id="IPR037066">
    <property type="entry name" value="Plug_dom_sf"/>
</dbReference>
<comment type="subcellular location">
    <subcellularLocation>
        <location evidence="1">Cell outer membrane</location>
    </subcellularLocation>
</comment>
<dbReference type="Gene3D" id="2.40.170.20">
    <property type="entry name" value="TonB-dependent receptor, beta-barrel domain"/>
    <property type="match status" value="1"/>
</dbReference>
<protein>
    <submittedName>
        <fullName evidence="5">Outer membrane beta-barrel protein</fullName>
    </submittedName>
</protein>
<dbReference type="Gene3D" id="2.60.40.1120">
    <property type="entry name" value="Carboxypeptidase-like, regulatory domain"/>
    <property type="match status" value="1"/>
</dbReference>
<gene>
    <name evidence="5" type="ORF">PN599_04655</name>
</gene>
<dbReference type="InterPro" id="IPR008969">
    <property type="entry name" value="CarboxyPept-like_regulatory"/>
</dbReference>
<comment type="caution">
    <text evidence="5">The sequence shown here is derived from an EMBL/GenBank/DDBJ whole genome shotgun (WGS) entry which is preliminary data.</text>
</comment>
<evidence type="ECO:0000259" key="4">
    <source>
        <dbReference type="Pfam" id="PF14905"/>
    </source>
</evidence>
<feature type="domain" description="Outer membrane protein beta-barrel" evidence="4">
    <location>
        <begin position="469"/>
        <end position="718"/>
    </location>
</feature>
<dbReference type="Proteomes" id="UP001210126">
    <property type="component" value="Unassembled WGS sequence"/>
</dbReference>
<organism evidence="5 6">
    <name type="scientific">Parabacteroides distasonis</name>
    <dbReference type="NCBI Taxonomy" id="823"/>
    <lineage>
        <taxon>Bacteria</taxon>
        <taxon>Pseudomonadati</taxon>
        <taxon>Bacteroidota</taxon>
        <taxon>Bacteroidia</taxon>
        <taxon>Bacteroidales</taxon>
        <taxon>Tannerellaceae</taxon>
        <taxon>Parabacteroides</taxon>
    </lineage>
</organism>
<dbReference type="InterPro" id="IPR041700">
    <property type="entry name" value="OMP_b-brl_3"/>
</dbReference>
<evidence type="ECO:0000256" key="1">
    <source>
        <dbReference type="ARBA" id="ARBA00004442"/>
    </source>
</evidence>
<dbReference type="GO" id="GO:0009279">
    <property type="term" value="C:cell outer membrane"/>
    <property type="evidence" value="ECO:0007669"/>
    <property type="project" value="UniProtKB-SubCell"/>
</dbReference>
<reference evidence="5" key="1">
    <citation type="submission" date="2023-01" db="EMBL/GenBank/DDBJ databases">
        <title>Human gut microbiome strain richness.</title>
        <authorList>
            <person name="Chen-Liaw A."/>
        </authorList>
    </citation>
    <scope>NUCLEOTIDE SEQUENCE</scope>
    <source>
        <strain evidence="5">RTP21484st1_E5_RTP21484_190118</strain>
    </source>
</reference>